<dbReference type="InterPro" id="IPR022357">
    <property type="entry name" value="MIP_CS"/>
</dbReference>
<feature type="transmembrane region" description="Helical" evidence="7">
    <location>
        <begin position="94"/>
        <end position="114"/>
    </location>
</feature>
<feature type="transmembrane region" description="Helical" evidence="7">
    <location>
        <begin position="166"/>
        <end position="194"/>
    </location>
</feature>
<proteinExistence type="inferred from homology"/>
<dbReference type="PROSITE" id="PS00221">
    <property type="entry name" value="MIP"/>
    <property type="match status" value="1"/>
</dbReference>
<keyword evidence="2 6" id="KW-0813">Transport</keyword>
<dbReference type="EMBL" id="HBGF01042733">
    <property type="protein sequence ID" value="CAD9142812.1"/>
    <property type="molecule type" value="Transcribed_RNA"/>
</dbReference>
<feature type="transmembrane region" description="Helical" evidence="7">
    <location>
        <begin position="12"/>
        <end position="33"/>
    </location>
</feature>
<dbReference type="AlphaFoldDB" id="A0A7S1QLY8"/>
<protein>
    <recommendedName>
        <fullName evidence="9">Aquaporin</fullName>
    </recommendedName>
</protein>
<reference evidence="8" key="1">
    <citation type="submission" date="2021-01" db="EMBL/GenBank/DDBJ databases">
        <authorList>
            <person name="Corre E."/>
            <person name="Pelletier E."/>
            <person name="Niang G."/>
            <person name="Scheremetjew M."/>
            <person name="Finn R."/>
            <person name="Kale V."/>
            <person name="Holt S."/>
            <person name="Cochrane G."/>
            <person name="Meng A."/>
            <person name="Brown T."/>
            <person name="Cohen L."/>
        </authorList>
    </citation>
    <scope>NUCLEOTIDE SEQUENCE</scope>
    <source>
        <strain evidence="8">CCAP 1951/1</strain>
    </source>
</reference>
<dbReference type="Pfam" id="PF00230">
    <property type="entry name" value="MIP"/>
    <property type="match status" value="1"/>
</dbReference>
<evidence type="ECO:0008006" key="9">
    <source>
        <dbReference type="Google" id="ProtNLM"/>
    </source>
</evidence>
<dbReference type="PRINTS" id="PR00783">
    <property type="entry name" value="MINTRINSICP"/>
</dbReference>
<dbReference type="InterPro" id="IPR034294">
    <property type="entry name" value="Aquaporin_transptr"/>
</dbReference>
<gene>
    <name evidence="8" type="ORF">NDES1114_LOCUS28595</name>
</gene>
<sequence length="260" mass="27186">MPKLPVVPLTPFQAKFLVEGIGTFVLALTVFLAEVECGAGALNGTTKIRNLAPIAAGFILAVMVFTFGYISGGHFNPAVTLGIMFVNIIRIDQALAYIIAQCIGAFMGAGFGVLLTGPGPQMPAPEVYRGLPEFIFRGFVGEAIFTGALVTVVLHVACSKQKDNHFYGFAVGMTVMASAYAVGGVSGGCFNPALATGFQVVKCFAGYCTALLNLWLYWGAPAAGALGASIAFKMVHPKIGQQGAAGADKDEPAPRHEQLY</sequence>
<organism evidence="8">
    <name type="scientific">Neobodo designis</name>
    <name type="common">Flagellated protozoan</name>
    <name type="synonym">Bodo designis</name>
    <dbReference type="NCBI Taxonomy" id="312471"/>
    <lineage>
        <taxon>Eukaryota</taxon>
        <taxon>Discoba</taxon>
        <taxon>Euglenozoa</taxon>
        <taxon>Kinetoplastea</taxon>
        <taxon>Metakinetoplastina</taxon>
        <taxon>Neobodonida</taxon>
        <taxon>Neobodo</taxon>
    </lineage>
</organism>
<name>A0A7S1QLY8_NEODS</name>
<keyword evidence="3 6" id="KW-0812">Transmembrane</keyword>
<dbReference type="GO" id="GO:0015267">
    <property type="term" value="F:channel activity"/>
    <property type="evidence" value="ECO:0007669"/>
    <property type="project" value="InterPro"/>
</dbReference>
<accession>A0A7S1QLY8</accession>
<keyword evidence="4 7" id="KW-1133">Transmembrane helix</keyword>
<evidence type="ECO:0000256" key="3">
    <source>
        <dbReference type="ARBA" id="ARBA00022692"/>
    </source>
</evidence>
<comment type="subcellular location">
    <subcellularLocation>
        <location evidence="1">Membrane</location>
        <topology evidence="1">Multi-pass membrane protein</topology>
    </subcellularLocation>
</comment>
<feature type="transmembrane region" description="Helical" evidence="7">
    <location>
        <begin position="134"/>
        <end position="154"/>
    </location>
</feature>
<dbReference type="Gene3D" id="1.20.1080.10">
    <property type="entry name" value="Glycerol uptake facilitator protein"/>
    <property type="match status" value="1"/>
</dbReference>
<dbReference type="InterPro" id="IPR023271">
    <property type="entry name" value="Aquaporin-like"/>
</dbReference>
<evidence type="ECO:0000256" key="1">
    <source>
        <dbReference type="ARBA" id="ARBA00004141"/>
    </source>
</evidence>
<evidence type="ECO:0000256" key="4">
    <source>
        <dbReference type="ARBA" id="ARBA00022989"/>
    </source>
</evidence>
<keyword evidence="5 7" id="KW-0472">Membrane</keyword>
<evidence type="ECO:0000313" key="8">
    <source>
        <dbReference type="EMBL" id="CAD9142812.1"/>
    </source>
</evidence>
<dbReference type="SUPFAM" id="SSF81338">
    <property type="entry name" value="Aquaporin-like"/>
    <property type="match status" value="1"/>
</dbReference>
<feature type="transmembrane region" description="Helical" evidence="7">
    <location>
        <begin position="214"/>
        <end position="232"/>
    </location>
</feature>
<evidence type="ECO:0000256" key="2">
    <source>
        <dbReference type="ARBA" id="ARBA00022448"/>
    </source>
</evidence>
<evidence type="ECO:0000256" key="5">
    <source>
        <dbReference type="ARBA" id="ARBA00023136"/>
    </source>
</evidence>
<dbReference type="PANTHER" id="PTHR45724:SF13">
    <property type="entry name" value="AQUAPORIN NIP1-1-RELATED"/>
    <property type="match status" value="1"/>
</dbReference>
<dbReference type="GO" id="GO:0016020">
    <property type="term" value="C:membrane"/>
    <property type="evidence" value="ECO:0007669"/>
    <property type="project" value="UniProtKB-SubCell"/>
</dbReference>
<dbReference type="InterPro" id="IPR000425">
    <property type="entry name" value="MIP"/>
</dbReference>
<feature type="transmembrane region" description="Helical" evidence="7">
    <location>
        <begin position="53"/>
        <end position="73"/>
    </location>
</feature>
<comment type="similarity">
    <text evidence="6">Belongs to the MIP/aquaporin (TC 1.A.8) family.</text>
</comment>
<dbReference type="PANTHER" id="PTHR45724">
    <property type="entry name" value="AQUAPORIN NIP2-1"/>
    <property type="match status" value="1"/>
</dbReference>
<evidence type="ECO:0000256" key="7">
    <source>
        <dbReference type="SAM" id="Phobius"/>
    </source>
</evidence>
<evidence type="ECO:0000256" key="6">
    <source>
        <dbReference type="RuleBase" id="RU000477"/>
    </source>
</evidence>